<dbReference type="AlphaFoldDB" id="A0A0G0I0C7"/>
<comment type="caution">
    <text evidence="1">The sequence shown here is derived from an EMBL/GenBank/DDBJ whole genome shotgun (WGS) entry which is preliminary data.</text>
</comment>
<accession>A0A0G0I0C7</accession>
<evidence type="ECO:0000313" key="1">
    <source>
        <dbReference type="EMBL" id="KKQ48032.1"/>
    </source>
</evidence>
<proteinExistence type="predicted"/>
<sequence length="57" mass="6562">MTKQIRQKRNDTLVKTIEKKYGVDLGYRSDTQLHTVLKKEGLPSLSKLLKMTQKNAS</sequence>
<dbReference type="Proteomes" id="UP000034430">
    <property type="component" value="Unassembled WGS sequence"/>
</dbReference>
<dbReference type="EMBL" id="LBTU01000001">
    <property type="protein sequence ID" value="KKQ48032.1"/>
    <property type="molecule type" value="Genomic_DNA"/>
</dbReference>
<organism evidence="1 2">
    <name type="scientific">Candidatus Yanofskybacteria bacterium GW2011_GWC2_37_9</name>
    <dbReference type="NCBI Taxonomy" id="1619028"/>
    <lineage>
        <taxon>Bacteria</taxon>
        <taxon>Candidatus Yanofskyibacteriota</taxon>
    </lineage>
</organism>
<reference evidence="1 2" key="1">
    <citation type="journal article" date="2015" name="Nature">
        <title>rRNA introns, odd ribosomes, and small enigmatic genomes across a large radiation of phyla.</title>
        <authorList>
            <person name="Brown C.T."/>
            <person name="Hug L.A."/>
            <person name="Thomas B.C."/>
            <person name="Sharon I."/>
            <person name="Castelle C.J."/>
            <person name="Singh A."/>
            <person name="Wilkins M.J."/>
            <person name="Williams K.H."/>
            <person name="Banfield J.F."/>
        </authorList>
    </citation>
    <scope>NUCLEOTIDE SEQUENCE [LARGE SCALE GENOMIC DNA]</scope>
</reference>
<name>A0A0G0I0C7_9BACT</name>
<gene>
    <name evidence="1" type="ORF">US65_C0001G0013</name>
</gene>
<evidence type="ECO:0000313" key="2">
    <source>
        <dbReference type="Proteomes" id="UP000034430"/>
    </source>
</evidence>
<protein>
    <submittedName>
        <fullName evidence="1">Uncharacterized protein</fullName>
    </submittedName>
</protein>